<organism evidence="1 2">
    <name type="scientific">Zophobas morio</name>
    <dbReference type="NCBI Taxonomy" id="2755281"/>
    <lineage>
        <taxon>Eukaryota</taxon>
        <taxon>Metazoa</taxon>
        <taxon>Ecdysozoa</taxon>
        <taxon>Arthropoda</taxon>
        <taxon>Hexapoda</taxon>
        <taxon>Insecta</taxon>
        <taxon>Pterygota</taxon>
        <taxon>Neoptera</taxon>
        <taxon>Endopterygota</taxon>
        <taxon>Coleoptera</taxon>
        <taxon>Polyphaga</taxon>
        <taxon>Cucujiformia</taxon>
        <taxon>Tenebrionidae</taxon>
        <taxon>Zophobas</taxon>
    </lineage>
</organism>
<comment type="caution">
    <text evidence="1">The sequence shown here is derived from an EMBL/GenBank/DDBJ whole genome shotgun (WGS) entry which is preliminary data.</text>
</comment>
<keyword evidence="2" id="KW-1185">Reference proteome</keyword>
<evidence type="ECO:0000313" key="2">
    <source>
        <dbReference type="Proteomes" id="UP001168821"/>
    </source>
</evidence>
<accession>A0AA38M2T7</accession>
<protein>
    <submittedName>
        <fullName evidence="1">Uncharacterized protein</fullName>
    </submittedName>
</protein>
<proteinExistence type="predicted"/>
<name>A0AA38M2T7_9CUCU</name>
<reference evidence="1" key="1">
    <citation type="journal article" date="2023" name="G3 (Bethesda)">
        <title>Whole genome assemblies of Zophobas morio and Tenebrio molitor.</title>
        <authorList>
            <person name="Kaur S."/>
            <person name="Stinson S.A."/>
            <person name="diCenzo G.C."/>
        </authorList>
    </citation>
    <scope>NUCLEOTIDE SEQUENCE</scope>
    <source>
        <strain evidence="1">QUZm001</strain>
    </source>
</reference>
<dbReference type="AlphaFoldDB" id="A0AA38M2T7"/>
<sequence length="95" mass="10751">MDSGIALAVDDTLPHSQQALFNTFSSRNAKSRAPDDILEALQVYRNGIRDFAAPRRHPRVNRTSFVPDLMKKCFQCLVALLKMHIDYLPALPLNK</sequence>
<dbReference type="Proteomes" id="UP001168821">
    <property type="component" value="Unassembled WGS sequence"/>
</dbReference>
<dbReference type="EMBL" id="JALNTZ010000009">
    <property type="protein sequence ID" value="KAJ3641256.1"/>
    <property type="molecule type" value="Genomic_DNA"/>
</dbReference>
<gene>
    <name evidence="1" type="ORF">Zmor_027770</name>
</gene>
<evidence type="ECO:0000313" key="1">
    <source>
        <dbReference type="EMBL" id="KAJ3641256.1"/>
    </source>
</evidence>